<proteinExistence type="predicted"/>
<protein>
    <submittedName>
        <fullName evidence="1">Uncharacterized protein</fullName>
    </submittedName>
</protein>
<organism evidence="1 2">
    <name type="scientific">Engystomops pustulosus</name>
    <name type="common">Tungara frog</name>
    <name type="synonym">Physalaemus pustulosus</name>
    <dbReference type="NCBI Taxonomy" id="76066"/>
    <lineage>
        <taxon>Eukaryota</taxon>
        <taxon>Metazoa</taxon>
        <taxon>Chordata</taxon>
        <taxon>Craniata</taxon>
        <taxon>Vertebrata</taxon>
        <taxon>Euteleostomi</taxon>
        <taxon>Amphibia</taxon>
        <taxon>Batrachia</taxon>
        <taxon>Anura</taxon>
        <taxon>Neobatrachia</taxon>
        <taxon>Hyloidea</taxon>
        <taxon>Leptodactylidae</taxon>
        <taxon>Leiuperinae</taxon>
        <taxon>Engystomops</taxon>
    </lineage>
</organism>
<dbReference type="Proteomes" id="UP000824782">
    <property type="component" value="Unassembled WGS sequence"/>
</dbReference>
<name>A0AAV6ZPT8_ENGPU</name>
<gene>
    <name evidence="1" type="ORF">GDO81_004082</name>
</gene>
<reference evidence="1" key="1">
    <citation type="thesis" date="2020" institute="ProQuest LLC" country="789 East Eisenhower Parkway, Ann Arbor, MI, USA">
        <title>Comparative Genomics and Chromosome Evolution.</title>
        <authorList>
            <person name="Mudd A.B."/>
        </authorList>
    </citation>
    <scope>NUCLEOTIDE SEQUENCE</scope>
    <source>
        <strain evidence="1">237g6f4</strain>
        <tissue evidence="1">Blood</tissue>
    </source>
</reference>
<evidence type="ECO:0000313" key="2">
    <source>
        <dbReference type="Proteomes" id="UP000824782"/>
    </source>
</evidence>
<dbReference type="AlphaFoldDB" id="A0AAV6ZPT8"/>
<evidence type="ECO:0000313" key="1">
    <source>
        <dbReference type="EMBL" id="KAG8551379.1"/>
    </source>
</evidence>
<keyword evidence="2" id="KW-1185">Reference proteome</keyword>
<dbReference type="EMBL" id="WNYA01000011">
    <property type="protein sequence ID" value="KAG8551379.1"/>
    <property type="molecule type" value="Genomic_DNA"/>
</dbReference>
<comment type="caution">
    <text evidence="1">The sequence shown here is derived from an EMBL/GenBank/DDBJ whole genome shotgun (WGS) entry which is preliminary data.</text>
</comment>
<sequence>MEGTSLHFPRSDSIAQPERLSLQIGWNYPLNDHKSITLYHTHSLVHKPISLHKKIKKNPTYSECCITLHYTGNAHHITLHHT</sequence>
<accession>A0AAV6ZPT8</accession>